<proteinExistence type="inferred from homology"/>
<dbReference type="RefSeq" id="XP_005100135.1">
    <property type="nucleotide sequence ID" value="XM_005100078.3"/>
</dbReference>
<evidence type="ECO:0000313" key="4">
    <source>
        <dbReference type="RefSeq" id="XP_005100135.1"/>
    </source>
</evidence>
<dbReference type="GeneID" id="101864625"/>
<feature type="region of interest" description="Disordered" evidence="2">
    <location>
        <begin position="487"/>
        <end position="529"/>
    </location>
</feature>
<evidence type="ECO:0000256" key="2">
    <source>
        <dbReference type="SAM" id="MobiDB-lite"/>
    </source>
</evidence>
<comment type="similarity">
    <text evidence="1">Belongs to the FAM154 family.</text>
</comment>
<evidence type="ECO:0000256" key="1">
    <source>
        <dbReference type="ARBA" id="ARBA00008738"/>
    </source>
</evidence>
<dbReference type="PANTHER" id="PTHR31516:SF18">
    <property type="entry name" value="TRANSLATION INITIATION FACTOR IF-2"/>
    <property type="match status" value="1"/>
</dbReference>
<sequence length="529" mass="60556">MPEKPSSACASDGLEALGIFDEEFPDNVSISDLCDCGRCKRKHANKPIIAQHKGPFPKTDYMSTYEAVKHPRPRSSKRPPMTARDPRPLPMFLSTNQKDDFKDLGHVERVKPIVHEDTYEPSTEPLDGLTYYAQEFTAKQVKSEPAVRQMSRRELIHREPAQFDDTTTNKQHFKRWVPQPALTFGELPSFTGSILFPQRENLPVSTMRQSFMGTWQPPAAQIKAADASIKLEGNQVFDTTHNATYQKIDGDHRAKQLIQKDTTPLQKRGQFLGKSQTMDDFGGYRGGQPRPPRAMDPPPATIDLKFNNKRSFSTENRTIYRGHNVMQHPAPISCKKEDEEYKLPSVKFETETSQKRDFQPIELKSSDYSKIKIPQSSMGVPVDAEFEGKTMNKEFFQDWGIQPRVRYGDFHENRPYIPPKDPFQGQSVTQTSYIPKAAEPVKFYKPEERPISKSGEINFQTVYQDEFQKKQARMCRAQVYLIQQELRRRKREKQQQQMNQQKTPQSPGGKCSSAPLSTHKPVPNTKATA</sequence>
<name>A0ABM0JRW9_APLCA</name>
<reference evidence="4" key="1">
    <citation type="submission" date="2025-08" db="UniProtKB">
        <authorList>
            <consortium name="RefSeq"/>
        </authorList>
    </citation>
    <scope>IDENTIFICATION</scope>
</reference>
<accession>A0ABM0JRW9</accession>
<organism evidence="3 4">
    <name type="scientific">Aplysia californica</name>
    <name type="common">California sea hare</name>
    <dbReference type="NCBI Taxonomy" id="6500"/>
    <lineage>
        <taxon>Eukaryota</taxon>
        <taxon>Metazoa</taxon>
        <taxon>Spiralia</taxon>
        <taxon>Lophotrochozoa</taxon>
        <taxon>Mollusca</taxon>
        <taxon>Gastropoda</taxon>
        <taxon>Heterobranchia</taxon>
        <taxon>Euthyneura</taxon>
        <taxon>Tectipleura</taxon>
        <taxon>Aplysiida</taxon>
        <taxon>Aplysioidea</taxon>
        <taxon>Aplysiidae</taxon>
        <taxon>Aplysia</taxon>
    </lineage>
</organism>
<protein>
    <submittedName>
        <fullName evidence="4">Uncharacterized protein LOC101864625</fullName>
    </submittedName>
</protein>
<dbReference type="InterPro" id="IPR033336">
    <property type="entry name" value="SAXO1/2"/>
</dbReference>
<keyword evidence="3" id="KW-1185">Reference proteome</keyword>
<evidence type="ECO:0000313" key="3">
    <source>
        <dbReference type="Proteomes" id="UP000694888"/>
    </source>
</evidence>
<dbReference type="Proteomes" id="UP000694888">
    <property type="component" value="Unplaced"/>
</dbReference>
<gene>
    <name evidence="4" type="primary">LOC101864625</name>
</gene>
<dbReference type="PANTHER" id="PTHR31516">
    <property type="entry name" value="STABILIZER OF AXONEMAL MICROTUBULES 2"/>
    <property type="match status" value="1"/>
</dbReference>
<feature type="region of interest" description="Disordered" evidence="2">
    <location>
        <begin position="67"/>
        <end position="89"/>
    </location>
</feature>